<proteinExistence type="predicted"/>
<evidence type="ECO:0000313" key="2">
    <source>
        <dbReference type="Proteomes" id="UP000624404"/>
    </source>
</evidence>
<protein>
    <submittedName>
        <fullName evidence="1">46c836e4-0b56-4a0e-9e3f-d025cc3f91ed</fullName>
    </submittedName>
</protein>
<dbReference type="EMBL" id="CAJHIA010000030">
    <property type="protein sequence ID" value="CAD6448062.1"/>
    <property type="molecule type" value="Genomic_DNA"/>
</dbReference>
<keyword evidence="2" id="KW-1185">Reference proteome</keyword>
<dbReference type="OrthoDB" id="3542049at2759"/>
<name>A0A8H2W006_9HELO</name>
<accession>A0A8H2W006</accession>
<evidence type="ECO:0000313" key="1">
    <source>
        <dbReference type="EMBL" id="CAD6448062.1"/>
    </source>
</evidence>
<reference evidence="1" key="1">
    <citation type="submission" date="2020-10" db="EMBL/GenBank/DDBJ databases">
        <authorList>
            <person name="Kusch S."/>
        </authorList>
    </citation>
    <scope>NUCLEOTIDE SEQUENCE</scope>
    <source>
        <strain evidence="1">SwB9</strain>
    </source>
</reference>
<sequence>MALDEWDAETFDMALQWMYSGNVIISKSSKPFDQVRSYIQFFKIVKALELDGSLQMVEQNLKNTLIAAAEKEDDEDGDAFNCNSTFKEVL</sequence>
<dbReference type="AlphaFoldDB" id="A0A8H2W006"/>
<organism evidence="1 2">
    <name type="scientific">Sclerotinia trifoliorum</name>
    <dbReference type="NCBI Taxonomy" id="28548"/>
    <lineage>
        <taxon>Eukaryota</taxon>
        <taxon>Fungi</taxon>
        <taxon>Dikarya</taxon>
        <taxon>Ascomycota</taxon>
        <taxon>Pezizomycotina</taxon>
        <taxon>Leotiomycetes</taxon>
        <taxon>Helotiales</taxon>
        <taxon>Sclerotiniaceae</taxon>
        <taxon>Sclerotinia</taxon>
    </lineage>
</organism>
<dbReference type="Proteomes" id="UP000624404">
    <property type="component" value="Unassembled WGS sequence"/>
</dbReference>
<comment type="caution">
    <text evidence="1">The sequence shown here is derived from an EMBL/GenBank/DDBJ whole genome shotgun (WGS) entry which is preliminary data.</text>
</comment>
<gene>
    <name evidence="1" type="ORF">SCLTRI_LOCUS7854</name>
</gene>